<evidence type="ECO:0000256" key="2">
    <source>
        <dbReference type="SAM" id="Phobius"/>
    </source>
</evidence>
<feature type="region of interest" description="Disordered" evidence="1">
    <location>
        <begin position="1"/>
        <end position="29"/>
    </location>
</feature>
<dbReference type="EMBL" id="LJIJ01000577">
    <property type="protein sequence ID" value="ODM96112.1"/>
    <property type="molecule type" value="Genomic_DNA"/>
</dbReference>
<name>A0A1D2MT53_ORCCI</name>
<proteinExistence type="predicted"/>
<evidence type="ECO:0000256" key="1">
    <source>
        <dbReference type="SAM" id="MobiDB-lite"/>
    </source>
</evidence>
<evidence type="ECO:0000313" key="4">
    <source>
        <dbReference type="Proteomes" id="UP000094527"/>
    </source>
</evidence>
<dbReference type="GO" id="GO:0016874">
    <property type="term" value="F:ligase activity"/>
    <property type="evidence" value="ECO:0007669"/>
    <property type="project" value="UniProtKB-KW"/>
</dbReference>
<gene>
    <name evidence="3" type="ORF">Ocin01_10564</name>
</gene>
<keyword evidence="2" id="KW-0472">Membrane</keyword>
<dbReference type="Proteomes" id="UP000094527">
    <property type="component" value="Unassembled WGS sequence"/>
</dbReference>
<keyword evidence="3" id="KW-0436">Ligase</keyword>
<keyword evidence="2" id="KW-1133">Transmembrane helix</keyword>
<protein>
    <submittedName>
        <fullName evidence="3">Cysteine--tRNA ligase</fullName>
    </submittedName>
</protein>
<feature type="transmembrane region" description="Helical" evidence="2">
    <location>
        <begin position="40"/>
        <end position="64"/>
    </location>
</feature>
<comment type="caution">
    <text evidence="3">The sequence shown here is derived from an EMBL/GenBank/DDBJ whole genome shotgun (WGS) entry which is preliminary data.</text>
</comment>
<feature type="compositionally biased region" description="Gly residues" evidence="1">
    <location>
        <begin position="1"/>
        <end position="24"/>
    </location>
</feature>
<keyword evidence="2" id="KW-0812">Transmembrane</keyword>
<accession>A0A1D2MT53</accession>
<feature type="non-terminal residue" evidence="3">
    <location>
        <position position="1"/>
    </location>
</feature>
<dbReference type="AlphaFoldDB" id="A0A1D2MT53"/>
<reference evidence="3 4" key="1">
    <citation type="journal article" date="2016" name="Genome Biol. Evol.">
        <title>Gene Family Evolution Reflects Adaptation to Soil Environmental Stressors in the Genome of the Collembolan Orchesella cincta.</title>
        <authorList>
            <person name="Faddeeva-Vakhrusheva A."/>
            <person name="Derks M.F."/>
            <person name="Anvar S.Y."/>
            <person name="Agamennone V."/>
            <person name="Suring W."/>
            <person name="Smit S."/>
            <person name="van Straalen N.M."/>
            <person name="Roelofs D."/>
        </authorList>
    </citation>
    <scope>NUCLEOTIDE SEQUENCE [LARGE SCALE GENOMIC DNA]</scope>
    <source>
        <tissue evidence="3">Mixed pool</tissue>
    </source>
</reference>
<evidence type="ECO:0000313" key="3">
    <source>
        <dbReference type="EMBL" id="ODM96112.1"/>
    </source>
</evidence>
<sequence length="170" mass="17771">IISGSFGGTGGGGGGSSLKGGGGGDTEESSFGPLVSSAGLIFTLLAPLLLTVLFSLAVLLFLVIPSSTSGGGLSGSGGGGKPIPWDEAAVLLRHPTRNEASDDNRIHWILIIQNGEAKPPLPFRKLDDMRLGTPHGETLEARDPSDFALTKRSEPWNRFWRLPPTKALRS</sequence>
<keyword evidence="4" id="KW-1185">Reference proteome</keyword>
<organism evidence="3 4">
    <name type="scientific">Orchesella cincta</name>
    <name type="common">Springtail</name>
    <name type="synonym">Podura cincta</name>
    <dbReference type="NCBI Taxonomy" id="48709"/>
    <lineage>
        <taxon>Eukaryota</taxon>
        <taxon>Metazoa</taxon>
        <taxon>Ecdysozoa</taxon>
        <taxon>Arthropoda</taxon>
        <taxon>Hexapoda</taxon>
        <taxon>Collembola</taxon>
        <taxon>Entomobryomorpha</taxon>
        <taxon>Entomobryoidea</taxon>
        <taxon>Orchesellidae</taxon>
        <taxon>Orchesellinae</taxon>
        <taxon>Orchesella</taxon>
    </lineage>
</organism>